<dbReference type="EMBL" id="KZ821790">
    <property type="protein sequence ID" value="PYH75495.1"/>
    <property type="molecule type" value="Genomic_DNA"/>
</dbReference>
<name>A0A319BS40_9EURO</name>
<dbReference type="AlphaFoldDB" id="A0A319BS40"/>
<accession>A0A319BS40</accession>
<evidence type="ECO:0000313" key="3">
    <source>
        <dbReference type="Proteomes" id="UP000248340"/>
    </source>
</evidence>
<dbReference type="VEuPathDB" id="FungiDB:BO82DRAFT_21585"/>
<dbReference type="GeneID" id="37133478"/>
<evidence type="ECO:0000256" key="1">
    <source>
        <dbReference type="SAM" id="SignalP"/>
    </source>
</evidence>
<reference evidence="2 3" key="1">
    <citation type="submission" date="2016-12" db="EMBL/GenBank/DDBJ databases">
        <title>The genomes of Aspergillus section Nigri reveals drivers in fungal speciation.</title>
        <authorList>
            <consortium name="DOE Joint Genome Institute"/>
            <person name="Vesth T.C."/>
            <person name="Nybo J."/>
            <person name="Theobald S."/>
            <person name="Brandl J."/>
            <person name="Frisvad J.C."/>
            <person name="Nielsen K.F."/>
            <person name="Lyhne E.K."/>
            <person name="Kogle M.E."/>
            <person name="Kuo A."/>
            <person name="Riley R."/>
            <person name="Clum A."/>
            <person name="Nolan M."/>
            <person name="Lipzen A."/>
            <person name="Salamov A."/>
            <person name="Henrissat B."/>
            <person name="Wiebenga A."/>
            <person name="De Vries R.P."/>
            <person name="Grigoriev I.V."/>
            <person name="Mortensen U.H."/>
            <person name="Andersen M.R."/>
            <person name="Baker S.E."/>
        </authorList>
    </citation>
    <scope>NUCLEOTIDE SEQUENCE [LARGE SCALE GENOMIC DNA]</scope>
    <source>
        <strain evidence="2 3">CBS 121591</strain>
    </source>
</reference>
<keyword evidence="3" id="KW-1185">Reference proteome</keyword>
<keyword evidence="1" id="KW-0732">Signal</keyword>
<sequence>MGMDTLNCSFSLILVLYIVSFDNWEPEARLDSWEILLSDFLLDGGQELVIFWVLSLDGFLHTSPSDSLLLEQTCFLSLLERFNLLM</sequence>
<proteinExistence type="predicted"/>
<gene>
    <name evidence="2" type="ORF">BO82DRAFT_21585</name>
</gene>
<organism evidence="2 3">
    <name type="scientific">Aspergillus uvarum CBS 121591</name>
    <dbReference type="NCBI Taxonomy" id="1448315"/>
    <lineage>
        <taxon>Eukaryota</taxon>
        <taxon>Fungi</taxon>
        <taxon>Dikarya</taxon>
        <taxon>Ascomycota</taxon>
        <taxon>Pezizomycotina</taxon>
        <taxon>Eurotiomycetes</taxon>
        <taxon>Eurotiomycetidae</taxon>
        <taxon>Eurotiales</taxon>
        <taxon>Aspergillaceae</taxon>
        <taxon>Aspergillus</taxon>
        <taxon>Aspergillus subgen. Circumdati</taxon>
    </lineage>
</organism>
<evidence type="ECO:0000313" key="2">
    <source>
        <dbReference type="EMBL" id="PYH75495.1"/>
    </source>
</evidence>
<dbReference type="RefSeq" id="XP_025485695.1">
    <property type="nucleotide sequence ID" value="XM_025630737.1"/>
</dbReference>
<dbReference type="Proteomes" id="UP000248340">
    <property type="component" value="Unassembled WGS sequence"/>
</dbReference>
<feature type="chain" id="PRO_5016307731" evidence="1">
    <location>
        <begin position="21"/>
        <end position="86"/>
    </location>
</feature>
<feature type="signal peptide" evidence="1">
    <location>
        <begin position="1"/>
        <end position="20"/>
    </location>
</feature>
<protein>
    <submittedName>
        <fullName evidence="2">Uncharacterized protein</fullName>
    </submittedName>
</protein>